<feature type="transmembrane region" description="Helical" evidence="1">
    <location>
        <begin position="67"/>
        <end position="85"/>
    </location>
</feature>
<keyword evidence="1" id="KW-0812">Transmembrane</keyword>
<keyword evidence="3" id="KW-1185">Reference proteome</keyword>
<sequence>MPNIVRLLLIIFPWISVVFLPKKSFGKFMPIAFISSFLVAGMCAMAVPLKWWKIKGGWKGKVINDLSFILGPFFVGTIWVFHLTYGNFKRYLFINSVLDLSFSFLLSNLFQRMKLFRLVHFKPWQIFVFFMSFALFIYGLQRIIDRKKFHLESGRPL</sequence>
<gene>
    <name evidence="2" type="ORF">G4D63_19120</name>
</gene>
<name>A0A6M0QBR5_9BACI</name>
<proteinExistence type="predicted"/>
<feature type="transmembrane region" description="Helical" evidence="1">
    <location>
        <begin position="123"/>
        <end position="140"/>
    </location>
</feature>
<keyword evidence="1" id="KW-1133">Transmembrane helix</keyword>
<feature type="transmembrane region" description="Helical" evidence="1">
    <location>
        <begin position="92"/>
        <end position="111"/>
    </location>
</feature>
<protein>
    <submittedName>
        <fullName evidence="2">Uncharacterized protein</fullName>
    </submittedName>
</protein>
<dbReference type="Proteomes" id="UP000481043">
    <property type="component" value="Unassembled WGS sequence"/>
</dbReference>
<feature type="transmembrane region" description="Helical" evidence="1">
    <location>
        <begin position="28"/>
        <end position="47"/>
    </location>
</feature>
<evidence type="ECO:0000313" key="3">
    <source>
        <dbReference type="Proteomes" id="UP000481043"/>
    </source>
</evidence>
<accession>A0A6M0QBR5</accession>
<evidence type="ECO:0000256" key="1">
    <source>
        <dbReference type="SAM" id="Phobius"/>
    </source>
</evidence>
<organism evidence="2 3">
    <name type="scientific">Bacillus mesophilus</name>
    <dbReference type="NCBI Taxonomy" id="1808955"/>
    <lineage>
        <taxon>Bacteria</taxon>
        <taxon>Bacillati</taxon>
        <taxon>Bacillota</taxon>
        <taxon>Bacilli</taxon>
        <taxon>Bacillales</taxon>
        <taxon>Bacillaceae</taxon>
        <taxon>Bacillus</taxon>
    </lineage>
</organism>
<evidence type="ECO:0000313" key="2">
    <source>
        <dbReference type="EMBL" id="NEY73831.1"/>
    </source>
</evidence>
<feature type="transmembrane region" description="Helical" evidence="1">
    <location>
        <begin position="6"/>
        <end position="21"/>
    </location>
</feature>
<dbReference type="EMBL" id="JAAIWM010000009">
    <property type="protein sequence ID" value="NEY73831.1"/>
    <property type="molecule type" value="Genomic_DNA"/>
</dbReference>
<keyword evidence="1" id="KW-0472">Membrane</keyword>
<reference evidence="2 3" key="1">
    <citation type="submission" date="2020-02" db="EMBL/GenBank/DDBJ databases">
        <title>Bacillus aquiflavi sp. nov., isolated from yellow water of strong flavor Chinese baijiu in Yibin region of China.</title>
        <authorList>
            <person name="Xie J."/>
        </authorList>
    </citation>
    <scope>NUCLEOTIDE SEQUENCE [LARGE SCALE GENOMIC DNA]</scope>
    <source>
        <strain evidence="2 3">SA4</strain>
    </source>
</reference>
<dbReference type="AlphaFoldDB" id="A0A6M0QBR5"/>
<comment type="caution">
    <text evidence="2">The sequence shown here is derived from an EMBL/GenBank/DDBJ whole genome shotgun (WGS) entry which is preliminary data.</text>
</comment>